<evidence type="ECO:0000313" key="4">
    <source>
        <dbReference type="Proteomes" id="UP000576082"/>
    </source>
</evidence>
<feature type="coiled-coil region" evidence="1">
    <location>
        <begin position="243"/>
        <end position="277"/>
    </location>
</feature>
<gene>
    <name evidence="3" type="ORF">HHU12_10080</name>
</gene>
<name>A0A7X9P2F4_9BACT</name>
<keyword evidence="1" id="KW-0175">Coiled coil</keyword>
<evidence type="ECO:0000256" key="2">
    <source>
        <dbReference type="SAM" id="Phobius"/>
    </source>
</evidence>
<keyword evidence="4" id="KW-1185">Reference proteome</keyword>
<dbReference type="RefSeq" id="WP_169656612.1">
    <property type="nucleotide sequence ID" value="NZ_JABANE010000022.1"/>
</dbReference>
<dbReference type="Proteomes" id="UP000576082">
    <property type="component" value="Unassembled WGS sequence"/>
</dbReference>
<proteinExistence type="predicted"/>
<feature type="transmembrane region" description="Helical" evidence="2">
    <location>
        <begin position="221"/>
        <end position="239"/>
    </location>
</feature>
<dbReference type="EMBL" id="JABANE010000022">
    <property type="protein sequence ID" value="NME68306.1"/>
    <property type="molecule type" value="Genomic_DNA"/>
</dbReference>
<evidence type="ECO:0000313" key="3">
    <source>
        <dbReference type="EMBL" id="NME68306.1"/>
    </source>
</evidence>
<keyword evidence="2" id="KW-0472">Membrane</keyword>
<reference evidence="3 4" key="1">
    <citation type="submission" date="2020-04" db="EMBL/GenBank/DDBJ databases">
        <title>Flammeovirga sp. SR4, a novel species isolated from seawater.</title>
        <authorList>
            <person name="Wang X."/>
        </authorList>
    </citation>
    <scope>NUCLEOTIDE SEQUENCE [LARGE SCALE GENOMIC DNA]</scope>
    <source>
        <strain evidence="3 4">ATCC 23126</strain>
    </source>
</reference>
<organism evidence="3 4">
    <name type="scientific">Flammeovirga aprica JL-4</name>
    <dbReference type="NCBI Taxonomy" id="694437"/>
    <lineage>
        <taxon>Bacteria</taxon>
        <taxon>Pseudomonadati</taxon>
        <taxon>Bacteroidota</taxon>
        <taxon>Cytophagia</taxon>
        <taxon>Cytophagales</taxon>
        <taxon>Flammeovirgaceae</taxon>
        <taxon>Flammeovirga</taxon>
    </lineage>
</organism>
<comment type="caution">
    <text evidence="3">The sequence shown here is derived from an EMBL/GenBank/DDBJ whole genome shotgun (WGS) entry which is preliminary data.</text>
</comment>
<evidence type="ECO:0000256" key="1">
    <source>
        <dbReference type="SAM" id="Coils"/>
    </source>
</evidence>
<dbReference type="AlphaFoldDB" id="A0A7X9P2F4"/>
<accession>A0A7X9P2F4</accession>
<evidence type="ECO:0008006" key="5">
    <source>
        <dbReference type="Google" id="ProtNLM"/>
    </source>
</evidence>
<sequence>MTVNTLQKYTIGYAAKKEEVSKYWVDDLSDDSLQIGAVYTDELINSEQELNISTAFKESHKPQMALKNAAKVIKENTGDHYALVYIKDRRMWHTRSGDIRVFVFRQGRFLSPPHHKATSVSTPFLLKEEDQLILATSSLLFDNDPKILKEIFHSSLPQEIAEKLLATGTPAGENSICAILPCEFLRDNTPSRDRMKVLEEVFPFEKEAEARLANPNQQRNTIYNFAGFVLFTLLVIFMYNKNKSNWEEEITLKQQEIAQLQKQLNKANDKISSYDNYQKLHTKSIAERNFDAFDSERYRMYALFRDVRNKFDRNQVAEKFNIYNPLAIEAKVVMGENWFIIPVKGSHLVQKGETLKKIASLYYDNSKEGIQLIQQFNPQVVEGHSIFLPFEKEK</sequence>
<keyword evidence="2" id="KW-1133">Transmembrane helix</keyword>
<keyword evidence="2" id="KW-0812">Transmembrane</keyword>
<protein>
    <recommendedName>
        <fullName evidence="5">LysM domain-containing protein</fullName>
    </recommendedName>
</protein>